<comment type="similarity">
    <text evidence="2 6">Belongs to the SURF1 family.</text>
</comment>
<feature type="transmembrane region" description="Helical" evidence="6">
    <location>
        <begin position="210"/>
        <end position="231"/>
    </location>
</feature>
<dbReference type="InterPro" id="IPR045214">
    <property type="entry name" value="Surf1/Surf4"/>
</dbReference>
<dbReference type="KEGG" id="pshq:F3W81_03575"/>
<dbReference type="Proteomes" id="UP000594118">
    <property type="component" value="Chromosome"/>
</dbReference>
<keyword evidence="3 6" id="KW-0812">Transmembrane</keyword>
<evidence type="ECO:0000313" key="8">
    <source>
        <dbReference type="Proteomes" id="UP000594118"/>
    </source>
</evidence>
<comment type="subcellular location">
    <subcellularLocation>
        <location evidence="6">Cell membrane</location>
        <topology evidence="6">Multi-pass membrane protein</topology>
    </subcellularLocation>
    <subcellularLocation>
        <location evidence="1">Membrane</location>
    </subcellularLocation>
</comment>
<dbReference type="EMBL" id="CP045201">
    <property type="protein sequence ID" value="QOL79983.1"/>
    <property type="molecule type" value="Genomic_DNA"/>
</dbReference>
<dbReference type="PROSITE" id="PS50895">
    <property type="entry name" value="SURF1"/>
    <property type="match status" value="1"/>
</dbReference>
<evidence type="ECO:0000256" key="2">
    <source>
        <dbReference type="ARBA" id="ARBA00007165"/>
    </source>
</evidence>
<proteinExistence type="inferred from homology"/>
<name>A0A7L9WJ95_9RHOB</name>
<dbReference type="AlphaFoldDB" id="A0A7L9WJ95"/>
<sequence>MSRPRRWPLLIIVTLVAALGVIGFASLGTWQVKRLHWKVALIERVDARVHAPAQPAPDAAEWPSITREGDEYRHVTLHGTFLNDDEVQVYTPSDFGPAYWVLTPLLRDDGTTVLINRGVVPEELRDPATRKAPMGEQTVTGLLRISEDKGWLFSQDNRPEDGAWYRRDVAEIAAAKDLTTAPYFVDQEKTDNDSWPRGGQTVIKFRNAHLSYALTWFALALMVLAGYALFLRQELRRDPLQA</sequence>
<comment type="caution">
    <text evidence="6">Lacks conserved residue(s) required for the propagation of feature annotation.</text>
</comment>
<dbReference type="CDD" id="cd06662">
    <property type="entry name" value="SURF1"/>
    <property type="match status" value="1"/>
</dbReference>
<reference evidence="7 8" key="1">
    <citation type="submission" date="2019-10" db="EMBL/GenBank/DDBJ databases">
        <title>Pseudopuniceibacterium sp. HQ09 islated from Antarctica.</title>
        <authorList>
            <person name="Liao L."/>
            <person name="Su S."/>
            <person name="Chen B."/>
            <person name="Yu Y."/>
        </authorList>
    </citation>
    <scope>NUCLEOTIDE SEQUENCE [LARGE SCALE GENOMIC DNA]</scope>
    <source>
        <strain evidence="7 8">HQ09</strain>
    </source>
</reference>
<evidence type="ECO:0000256" key="4">
    <source>
        <dbReference type="ARBA" id="ARBA00022989"/>
    </source>
</evidence>
<dbReference type="Pfam" id="PF02104">
    <property type="entry name" value="SURF1"/>
    <property type="match status" value="1"/>
</dbReference>
<dbReference type="InterPro" id="IPR002994">
    <property type="entry name" value="Surf1/Shy1"/>
</dbReference>
<evidence type="ECO:0000313" key="7">
    <source>
        <dbReference type="EMBL" id="QOL79983.1"/>
    </source>
</evidence>
<keyword evidence="8" id="KW-1185">Reference proteome</keyword>
<dbReference type="PANTHER" id="PTHR23427:SF2">
    <property type="entry name" value="SURFEIT LOCUS PROTEIN 1"/>
    <property type="match status" value="1"/>
</dbReference>
<keyword evidence="6" id="KW-1003">Cell membrane</keyword>
<dbReference type="RefSeq" id="WP_193082297.1">
    <property type="nucleotide sequence ID" value="NZ_CP045201.1"/>
</dbReference>
<evidence type="ECO:0000256" key="5">
    <source>
        <dbReference type="ARBA" id="ARBA00023136"/>
    </source>
</evidence>
<evidence type="ECO:0000256" key="3">
    <source>
        <dbReference type="ARBA" id="ARBA00022692"/>
    </source>
</evidence>
<dbReference type="GO" id="GO:0005886">
    <property type="term" value="C:plasma membrane"/>
    <property type="evidence" value="ECO:0007669"/>
    <property type="project" value="UniProtKB-SubCell"/>
</dbReference>
<gene>
    <name evidence="7" type="ORF">F3W81_03575</name>
</gene>
<evidence type="ECO:0000256" key="1">
    <source>
        <dbReference type="ARBA" id="ARBA00004370"/>
    </source>
</evidence>
<organism evidence="7 8">
    <name type="scientific">Pseudooceanicola spongiae</name>
    <dbReference type="NCBI Taxonomy" id="2613965"/>
    <lineage>
        <taxon>Bacteria</taxon>
        <taxon>Pseudomonadati</taxon>
        <taxon>Pseudomonadota</taxon>
        <taxon>Alphaproteobacteria</taxon>
        <taxon>Rhodobacterales</taxon>
        <taxon>Paracoccaceae</taxon>
        <taxon>Pseudooceanicola</taxon>
    </lineage>
</organism>
<dbReference type="PANTHER" id="PTHR23427">
    <property type="entry name" value="SURFEIT LOCUS PROTEIN"/>
    <property type="match status" value="1"/>
</dbReference>
<protein>
    <recommendedName>
        <fullName evidence="6">SURF1-like protein</fullName>
    </recommendedName>
</protein>
<keyword evidence="5 6" id="KW-0472">Membrane</keyword>
<keyword evidence="4 6" id="KW-1133">Transmembrane helix</keyword>
<accession>A0A7L9WJ95</accession>
<evidence type="ECO:0000256" key="6">
    <source>
        <dbReference type="RuleBase" id="RU363076"/>
    </source>
</evidence>